<sequence length="411" mass="43350">MYVRTMQGDLAVQAGDPVTGALADALGCLDQAVTEDTWRVPQRGLGQALEQLDALRRGIERLTLAVVADADQRGSATTAGASSLTDWVAGHSPSLHVRDAHQLVTVATACAQPCHGPLAEAVRSGLLPARKAARVLSALAQVRPFVDAEDYQADQHILIPLAATGTDRELTLATRHLIACAAPDRDTAALAAAQRQSRALLERPGAGGVTEFTWRLDPEGAAFVHAAISALGAPAPDGDAPDTRSPAQRRSDALMSVLQRGIASADGVPVSAKTKVVVTLPFDRLLGQVRGLAPTLTDDQLTPACVRRLACEADLLPMVLGTAGEPLDLGHTTRLATPAQRMALWQRDRGCTYPGCSIPPTWCEAHHVIHWCDGGPTDLTNLALLCGRHHTVVHERGLTATVTASGVTWHT</sequence>
<proteinExistence type="inferred from homology"/>
<dbReference type="Proteomes" id="UP000319514">
    <property type="component" value="Unassembled WGS sequence"/>
</dbReference>
<dbReference type="CDD" id="cd00085">
    <property type="entry name" value="HNHc"/>
    <property type="match status" value="1"/>
</dbReference>
<name>A0A542Z7X6_9MICO</name>
<dbReference type="GO" id="GO:0004519">
    <property type="term" value="F:endonuclease activity"/>
    <property type="evidence" value="ECO:0007669"/>
    <property type="project" value="UniProtKB-KW"/>
</dbReference>
<evidence type="ECO:0000313" key="3">
    <source>
        <dbReference type="EMBL" id="TQL56436.1"/>
    </source>
</evidence>
<dbReference type="InterPro" id="IPR003615">
    <property type="entry name" value="HNH_nuc"/>
</dbReference>
<protein>
    <submittedName>
        <fullName evidence="3">HNH endonuclease</fullName>
    </submittedName>
</protein>
<dbReference type="GO" id="GO:0008270">
    <property type="term" value="F:zinc ion binding"/>
    <property type="evidence" value="ECO:0007669"/>
    <property type="project" value="InterPro"/>
</dbReference>
<gene>
    <name evidence="3" type="ORF">FB474_4053</name>
</gene>
<keyword evidence="3" id="KW-0255">Endonuclease</keyword>
<evidence type="ECO:0000313" key="4">
    <source>
        <dbReference type="Proteomes" id="UP000319514"/>
    </source>
</evidence>
<reference evidence="3 4" key="1">
    <citation type="submission" date="2019-06" db="EMBL/GenBank/DDBJ databases">
        <title>Sequencing the genomes of 1000 actinobacteria strains.</title>
        <authorList>
            <person name="Klenk H.-P."/>
        </authorList>
    </citation>
    <scope>NUCLEOTIDE SEQUENCE [LARGE SCALE GENOMIC DNA]</scope>
    <source>
        <strain evidence="3 4">DSM 18082</strain>
    </source>
</reference>
<keyword evidence="3" id="KW-0378">Hydrolase</keyword>
<dbReference type="InterPro" id="IPR003870">
    <property type="entry name" value="DUF222"/>
</dbReference>
<comment type="caution">
    <text evidence="3">The sequence shown here is derived from an EMBL/GenBank/DDBJ whole genome shotgun (WGS) entry which is preliminary data.</text>
</comment>
<dbReference type="EMBL" id="VFOQ01000003">
    <property type="protein sequence ID" value="TQL56436.1"/>
    <property type="molecule type" value="Genomic_DNA"/>
</dbReference>
<keyword evidence="4" id="KW-1185">Reference proteome</keyword>
<accession>A0A542Z7X6</accession>
<dbReference type="SMART" id="SM00507">
    <property type="entry name" value="HNHc"/>
    <property type="match status" value="1"/>
</dbReference>
<evidence type="ECO:0000259" key="2">
    <source>
        <dbReference type="SMART" id="SM00507"/>
    </source>
</evidence>
<dbReference type="OrthoDB" id="5177627at2"/>
<feature type="domain" description="HNH nuclease" evidence="2">
    <location>
        <begin position="339"/>
        <end position="391"/>
    </location>
</feature>
<dbReference type="Gene3D" id="1.10.30.50">
    <property type="match status" value="1"/>
</dbReference>
<keyword evidence="3" id="KW-0540">Nuclease</keyword>
<organism evidence="3 4">
    <name type="scientific">Oryzihumus leptocrescens</name>
    <dbReference type="NCBI Taxonomy" id="297536"/>
    <lineage>
        <taxon>Bacteria</taxon>
        <taxon>Bacillati</taxon>
        <taxon>Actinomycetota</taxon>
        <taxon>Actinomycetes</taxon>
        <taxon>Micrococcales</taxon>
        <taxon>Intrasporangiaceae</taxon>
        <taxon>Oryzihumus</taxon>
    </lineage>
</organism>
<evidence type="ECO:0000256" key="1">
    <source>
        <dbReference type="ARBA" id="ARBA00023450"/>
    </source>
</evidence>
<dbReference type="InterPro" id="IPR002711">
    <property type="entry name" value="HNH"/>
</dbReference>
<dbReference type="Pfam" id="PF01844">
    <property type="entry name" value="HNH"/>
    <property type="match status" value="1"/>
</dbReference>
<dbReference type="AlphaFoldDB" id="A0A542Z7X6"/>
<dbReference type="Pfam" id="PF02720">
    <property type="entry name" value="DUF222"/>
    <property type="match status" value="1"/>
</dbReference>
<dbReference type="GO" id="GO:0003676">
    <property type="term" value="F:nucleic acid binding"/>
    <property type="evidence" value="ECO:0007669"/>
    <property type="project" value="InterPro"/>
</dbReference>
<comment type="similarity">
    <text evidence="1">Belongs to the Rv1128c/1148c/1588c/1702c/1945/3466 family.</text>
</comment>